<reference evidence="2 3" key="1">
    <citation type="journal article" date="2016" name="Nat. Commun.">
        <title>Thousands of microbial genomes shed light on interconnected biogeochemical processes in an aquifer system.</title>
        <authorList>
            <person name="Anantharaman K."/>
            <person name="Brown C.T."/>
            <person name="Hug L.A."/>
            <person name="Sharon I."/>
            <person name="Castelle C.J."/>
            <person name="Probst A.J."/>
            <person name="Thomas B.C."/>
            <person name="Singh A."/>
            <person name="Wilkins M.J."/>
            <person name="Karaoz U."/>
            <person name="Brodie E.L."/>
            <person name="Williams K.H."/>
            <person name="Hubbard S.S."/>
            <person name="Banfield J.F."/>
        </authorList>
    </citation>
    <scope>NUCLEOTIDE SEQUENCE [LARGE SCALE GENOMIC DNA]</scope>
</reference>
<evidence type="ECO:0000313" key="2">
    <source>
        <dbReference type="EMBL" id="OGC28099.1"/>
    </source>
</evidence>
<proteinExistence type="predicted"/>
<dbReference type="Proteomes" id="UP000178602">
    <property type="component" value="Unassembled WGS sequence"/>
</dbReference>
<gene>
    <name evidence="2" type="ORF">A3K49_03795</name>
</gene>
<protein>
    <submittedName>
        <fullName evidence="2">Uncharacterized protein</fullName>
    </submittedName>
</protein>
<evidence type="ECO:0000313" key="3">
    <source>
        <dbReference type="Proteomes" id="UP000178602"/>
    </source>
</evidence>
<organism evidence="2 3">
    <name type="scientific">candidate division WOR-1 bacterium RIFOXYC12_FULL_54_18</name>
    <dbReference type="NCBI Taxonomy" id="1802584"/>
    <lineage>
        <taxon>Bacteria</taxon>
        <taxon>Bacillati</taxon>
        <taxon>Saganbacteria</taxon>
    </lineage>
</organism>
<keyword evidence="1" id="KW-0732">Signal</keyword>
<sequence length="100" mass="10799">MKAVVSLLLVLSLLSPVSAVTGEALVSAEAKPANFLTEFDITFWQTAPFVTFWAYFGDRLLFAGQPVHWDAIGIIGAVVSVGNAVISANKVVNDRNRQSY</sequence>
<comment type="caution">
    <text evidence="2">The sequence shown here is derived from an EMBL/GenBank/DDBJ whole genome shotgun (WGS) entry which is preliminary data.</text>
</comment>
<evidence type="ECO:0000256" key="1">
    <source>
        <dbReference type="SAM" id="SignalP"/>
    </source>
</evidence>
<dbReference type="AlphaFoldDB" id="A0A1F4T6F8"/>
<feature type="signal peptide" evidence="1">
    <location>
        <begin position="1"/>
        <end position="19"/>
    </location>
</feature>
<dbReference type="EMBL" id="MEUG01000001">
    <property type="protein sequence ID" value="OGC28099.1"/>
    <property type="molecule type" value="Genomic_DNA"/>
</dbReference>
<name>A0A1F4T6F8_UNCSA</name>
<feature type="chain" id="PRO_5009514501" evidence="1">
    <location>
        <begin position="20"/>
        <end position="100"/>
    </location>
</feature>
<accession>A0A1F4T6F8</accession>